<evidence type="ECO:0000313" key="2">
    <source>
        <dbReference type="Proteomes" id="UP000215185"/>
    </source>
</evidence>
<name>A0A239SMC1_9STRE</name>
<proteinExistence type="predicted"/>
<dbReference type="eggNOG" id="ENOG5031T2A">
    <property type="taxonomic scope" value="Bacteria"/>
</dbReference>
<accession>A0A239SMC1</accession>
<organism evidence="1 2">
    <name type="scientific">Streptococcus merionis</name>
    <dbReference type="NCBI Taxonomy" id="400065"/>
    <lineage>
        <taxon>Bacteria</taxon>
        <taxon>Bacillati</taxon>
        <taxon>Bacillota</taxon>
        <taxon>Bacilli</taxon>
        <taxon>Lactobacillales</taxon>
        <taxon>Streptococcaceae</taxon>
        <taxon>Streptococcus</taxon>
    </lineage>
</organism>
<evidence type="ECO:0000313" key="1">
    <source>
        <dbReference type="EMBL" id="SNU86585.1"/>
    </source>
</evidence>
<gene>
    <name evidence="1" type="ORF">SAMEA4412692_00291</name>
</gene>
<keyword evidence="2" id="KW-1185">Reference proteome</keyword>
<protein>
    <submittedName>
        <fullName evidence="1">Uncharacterized protein</fullName>
    </submittedName>
</protein>
<dbReference type="AlphaFoldDB" id="A0A239SMC1"/>
<dbReference type="STRING" id="1123308.GCA_000380085_00620"/>
<reference evidence="1 2" key="1">
    <citation type="submission" date="2017-06" db="EMBL/GenBank/DDBJ databases">
        <authorList>
            <consortium name="Pathogen Informatics"/>
        </authorList>
    </citation>
    <scope>NUCLEOTIDE SEQUENCE [LARGE SCALE GENOMIC DNA]</scope>
    <source>
        <strain evidence="1 2">NCTC13788</strain>
    </source>
</reference>
<dbReference type="Proteomes" id="UP000215185">
    <property type="component" value="Chromosome 1"/>
</dbReference>
<sequence length="177" mass="19923">MSEKIKNLYAGYPNPPYISPDRNLMAEELGFKPVPRRNMESLNDGLLAGDIILLWRIAFGTFTTDSVMPKYLEFTYGIEGQKHLDILVEKGFVRVESAFESLDHITATVKKAILKSKGVTGLSKLKSDQLDQILKEQLTEAELTTFFEVRGYALTDKGEKALAANQAVIDRHPQKKF</sequence>
<dbReference type="EMBL" id="LT906439">
    <property type="protein sequence ID" value="SNU86585.1"/>
    <property type="molecule type" value="Genomic_DNA"/>
</dbReference>
<dbReference type="KEGG" id="smen:SAMEA4412692_0291"/>
<dbReference type="OrthoDB" id="2180340at2"/>